<dbReference type="InterPro" id="IPR041492">
    <property type="entry name" value="HAD_2"/>
</dbReference>
<dbReference type="InterPro" id="IPR006439">
    <property type="entry name" value="HAD-SF_hydro_IA"/>
</dbReference>
<evidence type="ECO:0000313" key="2">
    <source>
        <dbReference type="Proteomes" id="UP000261905"/>
    </source>
</evidence>
<organism evidence="1 2">
    <name type="scientific">Paenibacillus paeoniae</name>
    <dbReference type="NCBI Taxonomy" id="2292705"/>
    <lineage>
        <taxon>Bacteria</taxon>
        <taxon>Bacillati</taxon>
        <taxon>Bacillota</taxon>
        <taxon>Bacilli</taxon>
        <taxon>Bacillales</taxon>
        <taxon>Paenibacillaceae</taxon>
        <taxon>Paenibacillus</taxon>
    </lineage>
</organism>
<dbReference type="Pfam" id="PF13419">
    <property type="entry name" value="HAD_2"/>
    <property type="match status" value="1"/>
</dbReference>
<keyword evidence="2" id="KW-1185">Reference proteome</keyword>
<dbReference type="Gene3D" id="3.40.50.1000">
    <property type="entry name" value="HAD superfamily/HAD-like"/>
    <property type="match status" value="1"/>
</dbReference>
<dbReference type="Proteomes" id="UP000261905">
    <property type="component" value="Unassembled WGS sequence"/>
</dbReference>
<dbReference type="OrthoDB" id="9807630at2"/>
<dbReference type="EMBL" id="QUBQ01000001">
    <property type="protein sequence ID" value="REK77902.1"/>
    <property type="molecule type" value="Genomic_DNA"/>
</dbReference>
<proteinExistence type="predicted"/>
<dbReference type="GO" id="GO:0008967">
    <property type="term" value="F:phosphoglycolate phosphatase activity"/>
    <property type="evidence" value="ECO:0007669"/>
    <property type="project" value="TreeGrafter"/>
</dbReference>
<protein>
    <submittedName>
        <fullName evidence="1">Haloacid dehalogenase</fullName>
    </submittedName>
</protein>
<dbReference type="PANTHER" id="PTHR43434">
    <property type="entry name" value="PHOSPHOGLYCOLATE PHOSPHATASE"/>
    <property type="match status" value="1"/>
</dbReference>
<accession>A0A371PNX8</accession>
<dbReference type="InterPro" id="IPR036412">
    <property type="entry name" value="HAD-like_sf"/>
</dbReference>
<comment type="caution">
    <text evidence="1">The sequence shown here is derived from an EMBL/GenBank/DDBJ whole genome shotgun (WGS) entry which is preliminary data.</text>
</comment>
<reference evidence="1 2" key="1">
    <citation type="submission" date="2018-08" db="EMBL/GenBank/DDBJ databases">
        <title>Paenibacillus sp. M4BSY-1, whole genome shotgun sequence.</title>
        <authorList>
            <person name="Tuo L."/>
        </authorList>
    </citation>
    <scope>NUCLEOTIDE SEQUENCE [LARGE SCALE GENOMIC DNA]</scope>
    <source>
        <strain evidence="1 2">M4BSY-1</strain>
    </source>
</reference>
<dbReference type="AlphaFoldDB" id="A0A371PNX8"/>
<dbReference type="GO" id="GO:0006281">
    <property type="term" value="P:DNA repair"/>
    <property type="evidence" value="ECO:0007669"/>
    <property type="project" value="TreeGrafter"/>
</dbReference>
<dbReference type="SUPFAM" id="SSF56784">
    <property type="entry name" value="HAD-like"/>
    <property type="match status" value="1"/>
</dbReference>
<name>A0A371PNX8_9BACL</name>
<dbReference type="NCBIfam" id="TIGR01549">
    <property type="entry name" value="HAD-SF-IA-v1"/>
    <property type="match status" value="1"/>
</dbReference>
<sequence length="204" mass="23052">MDNTLLRSRIDFDSMKRDTYQYLVNAEYLPPNMNLEHHTTSTIITLALSTNNMSTESIREMWDIPKKYEVRGMKGADLEEGVLKLLDDLRGHYKLAVVTNNAMEAAETALRDHQILSYFDYVVGRGVMKEIKPSPDGFLCVLEHFNSTSALEWISVGDSWIDGKASANAGIAFIAYNGDTEKMNKNGVVPFGNILDIRELKHFL</sequence>
<dbReference type="Gene3D" id="1.10.150.730">
    <property type="match status" value="1"/>
</dbReference>
<gene>
    <name evidence="1" type="ORF">DX130_08495</name>
</gene>
<dbReference type="InterPro" id="IPR023214">
    <property type="entry name" value="HAD_sf"/>
</dbReference>
<dbReference type="PANTHER" id="PTHR43434:SF1">
    <property type="entry name" value="PHOSPHOGLYCOLATE PHOSPHATASE"/>
    <property type="match status" value="1"/>
</dbReference>
<evidence type="ECO:0000313" key="1">
    <source>
        <dbReference type="EMBL" id="REK77902.1"/>
    </source>
</evidence>
<dbReference type="InterPro" id="IPR050155">
    <property type="entry name" value="HAD-like_hydrolase_sf"/>
</dbReference>